<dbReference type="PANTHER" id="PTHR43370">
    <property type="entry name" value="SUGAR ABC TRANSPORTER INTEGRAL MEMBRANE PROTEIN-RELATED"/>
    <property type="match status" value="1"/>
</dbReference>
<dbReference type="GO" id="GO:0005886">
    <property type="term" value="C:plasma membrane"/>
    <property type="evidence" value="ECO:0007669"/>
    <property type="project" value="UniProtKB-SubCell"/>
</dbReference>
<dbReference type="InterPro" id="IPR001851">
    <property type="entry name" value="ABC_transp_permease"/>
</dbReference>
<sequence length="301" mass="31312">MNMNMLAVIINSTIRSTTPVLLAALGSAICSQVGVFNIALEGQILIGSFVAIVANYFTGNVYIAVLCGMAAGVLVASLVAVLQVKYKAADMVIGTSVNLLVSGLTSVLLSTILGVKGSFSSPDLKSLPKINIPVISQIPFLGRVLEQLTFIDYLSYVLAVAMFIYLYRTVQGFHVQSVGKNKEAAGSLGIKTLQVQMLAVLVSGALCGLGGAVLSMGQVTLFSEGMSSGRGYIAMASASMGQNQPLIIIGSSLFFGLCQAAGVSLQNMIPSQLTLTIPYIATVVALSAFGSKKLRRNGGKS</sequence>
<evidence type="ECO:0000256" key="5">
    <source>
        <dbReference type="ARBA" id="ARBA00023136"/>
    </source>
</evidence>
<keyword evidence="4 6" id="KW-1133">Transmembrane helix</keyword>
<dbReference type="EMBL" id="DWWL01000079">
    <property type="protein sequence ID" value="HJC48788.1"/>
    <property type="molecule type" value="Genomic_DNA"/>
</dbReference>
<gene>
    <name evidence="7" type="ORF">IAA04_12140</name>
</gene>
<evidence type="ECO:0000256" key="2">
    <source>
        <dbReference type="ARBA" id="ARBA00022475"/>
    </source>
</evidence>
<keyword evidence="3 6" id="KW-0812">Transmembrane</keyword>
<name>A0A9D2PFP7_9FIRM</name>
<evidence type="ECO:0000313" key="8">
    <source>
        <dbReference type="Proteomes" id="UP000823883"/>
    </source>
</evidence>
<evidence type="ECO:0000256" key="4">
    <source>
        <dbReference type="ARBA" id="ARBA00022989"/>
    </source>
</evidence>
<comment type="subcellular location">
    <subcellularLocation>
        <location evidence="1">Cell membrane</location>
        <topology evidence="1">Multi-pass membrane protein</topology>
    </subcellularLocation>
</comment>
<keyword evidence="5 6" id="KW-0472">Membrane</keyword>
<feature type="transmembrane region" description="Helical" evidence="6">
    <location>
        <begin position="20"/>
        <end position="40"/>
    </location>
</feature>
<dbReference type="Proteomes" id="UP000823883">
    <property type="component" value="Unassembled WGS sequence"/>
</dbReference>
<evidence type="ECO:0000256" key="6">
    <source>
        <dbReference type="SAM" id="Phobius"/>
    </source>
</evidence>
<feature type="transmembrane region" description="Helical" evidence="6">
    <location>
        <begin position="61"/>
        <end position="84"/>
    </location>
</feature>
<accession>A0A9D2PFP7</accession>
<comment type="caution">
    <text evidence="7">The sequence shown here is derived from an EMBL/GenBank/DDBJ whole genome shotgun (WGS) entry which is preliminary data.</text>
</comment>
<dbReference type="CDD" id="cd06580">
    <property type="entry name" value="TM_PBP1_transp_TpRbsC_like"/>
    <property type="match status" value="1"/>
</dbReference>
<keyword evidence="2" id="KW-1003">Cell membrane</keyword>
<reference evidence="7" key="2">
    <citation type="submission" date="2021-04" db="EMBL/GenBank/DDBJ databases">
        <authorList>
            <person name="Gilroy R."/>
        </authorList>
    </citation>
    <scope>NUCLEOTIDE SEQUENCE</scope>
    <source>
        <strain evidence="7">CHK183-5548</strain>
    </source>
</reference>
<protein>
    <submittedName>
        <fullName evidence="7">ABC transporter permease</fullName>
    </submittedName>
</protein>
<feature type="transmembrane region" description="Helical" evidence="6">
    <location>
        <begin position="96"/>
        <end position="115"/>
    </location>
</feature>
<feature type="transmembrane region" description="Helical" evidence="6">
    <location>
        <begin position="269"/>
        <end position="290"/>
    </location>
</feature>
<organism evidence="7 8">
    <name type="scientific">Candidatus Lachnoclostridium pullistercoris</name>
    <dbReference type="NCBI Taxonomy" id="2838632"/>
    <lineage>
        <taxon>Bacteria</taxon>
        <taxon>Bacillati</taxon>
        <taxon>Bacillota</taxon>
        <taxon>Clostridia</taxon>
        <taxon>Lachnospirales</taxon>
        <taxon>Lachnospiraceae</taxon>
    </lineage>
</organism>
<feature type="transmembrane region" description="Helical" evidence="6">
    <location>
        <begin position="197"/>
        <end position="222"/>
    </location>
</feature>
<proteinExistence type="predicted"/>
<reference evidence="7" key="1">
    <citation type="journal article" date="2021" name="PeerJ">
        <title>Extensive microbial diversity within the chicken gut microbiome revealed by metagenomics and culture.</title>
        <authorList>
            <person name="Gilroy R."/>
            <person name="Ravi A."/>
            <person name="Getino M."/>
            <person name="Pursley I."/>
            <person name="Horton D.L."/>
            <person name="Alikhan N.F."/>
            <person name="Baker D."/>
            <person name="Gharbi K."/>
            <person name="Hall N."/>
            <person name="Watson M."/>
            <person name="Adriaenssens E.M."/>
            <person name="Foster-Nyarko E."/>
            <person name="Jarju S."/>
            <person name="Secka A."/>
            <person name="Antonio M."/>
            <person name="Oren A."/>
            <person name="Chaudhuri R.R."/>
            <person name="La Ragione R."/>
            <person name="Hildebrand F."/>
            <person name="Pallen M.J."/>
        </authorList>
    </citation>
    <scope>NUCLEOTIDE SEQUENCE</scope>
    <source>
        <strain evidence="7">CHK183-5548</strain>
    </source>
</reference>
<dbReference type="GO" id="GO:0022857">
    <property type="term" value="F:transmembrane transporter activity"/>
    <property type="evidence" value="ECO:0007669"/>
    <property type="project" value="InterPro"/>
</dbReference>
<evidence type="ECO:0000256" key="3">
    <source>
        <dbReference type="ARBA" id="ARBA00022692"/>
    </source>
</evidence>
<dbReference type="AlphaFoldDB" id="A0A9D2PFP7"/>
<evidence type="ECO:0000256" key="1">
    <source>
        <dbReference type="ARBA" id="ARBA00004651"/>
    </source>
</evidence>
<feature type="transmembrane region" description="Helical" evidence="6">
    <location>
        <begin position="150"/>
        <end position="167"/>
    </location>
</feature>
<evidence type="ECO:0000313" key="7">
    <source>
        <dbReference type="EMBL" id="HJC48788.1"/>
    </source>
</evidence>
<dbReference type="Pfam" id="PF02653">
    <property type="entry name" value="BPD_transp_2"/>
    <property type="match status" value="1"/>
</dbReference>
<dbReference type="PANTHER" id="PTHR43370:SF1">
    <property type="entry name" value="GUANOSINE ABC TRANSPORTER PERMEASE PROTEIN NUPQ"/>
    <property type="match status" value="1"/>
</dbReference>